<reference evidence="2" key="1">
    <citation type="submission" date="2020-05" db="EMBL/GenBank/DDBJ databases">
        <title>Mycena genomes resolve the evolution of fungal bioluminescence.</title>
        <authorList>
            <person name="Tsai I.J."/>
        </authorList>
    </citation>
    <scope>NUCLEOTIDE SEQUENCE</scope>
    <source>
        <strain evidence="2">171206Taipei</strain>
    </source>
</reference>
<dbReference type="GO" id="GO:0003887">
    <property type="term" value="F:DNA-directed DNA polymerase activity"/>
    <property type="evidence" value="ECO:0007669"/>
    <property type="project" value="TreeGrafter"/>
</dbReference>
<dbReference type="GO" id="GO:0043625">
    <property type="term" value="C:delta DNA polymerase complex"/>
    <property type="evidence" value="ECO:0007669"/>
    <property type="project" value="TreeGrafter"/>
</dbReference>
<protein>
    <recommendedName>
        <fullName evidence="4">DNA polymerase delta subunit 4</fullName>
    </recommendedName>
</protein>
<sequence length="336" mass="37759">MPKAPKAKSSSQPTLKQSTLAFSAFKQNASTNTNKKTAPILPRNPPEDNVVDEIEIASSGSGSEVDSDIEIIESDGSFADKSTVARVPAPSTPTKKPKRDEIIDIDDDDDDEPLDISPKQRRWQKHAKEVKSKRGHDILVHAQAQTIFDDILRVFDLSYEYGPCVGISRLQRWERAQAMGLSPPIEVRDILKSKQGPRYAESVLIDQATKVEAARTQKLSQLAESSSSSSDSDAWDWDSSPPLQPKSLTWIRTGEDQTGDDEILRHFDHAPEYGPTVGMTRLERWERAHKLGLKPPNAVRPPRLFRHQNTDVILLRRLDFQAHTEQRGKTWAERLS</sequence>
<name>A0A8H6W1H8_9AGAR</name>
<evidence type="ECO:0000313" key="2">
    <source>
        <dbReference type="EMBL" id="KAF7302084.1"/>
    </source>
</evidence>
<evidence type="ECO:0000256" key="1">
    <source>
        <dbReference type="SAM" id="MobiDB-lite"/>
    </source>
</evidence>
<dbReference type="GO" id="GO:0006261">
    <property type="term" value="P:DNA-templated DNA replication"/>
    <property type="evidence" value="ECO:0007669"/>
    <property type="project" value="TreeGrafter"/>
</dbReference>
<dbReference type="RefSeq" id="XP_037220084.1">
    <property type="nucleotide sequence ID" value="XM_037364440.1"/>
</dbReference>
<accession>A0A8H6W1H8</accession>
<dbReference type="AlphaFoldDB" id="A0A8H6W1H8"/>
<evidence type="ECO:0008006" key="4">
    <source>
        <dbReference type="Google" id="ProtNLM"/>
    </source>
</evidence>
<feature type="region of interest" description="Disordered" evidence="1">
    <location>
        <begin position="220"/>
        <end position="241"/>
    </location>
</feature>
<keyword evidence="3" id="KW-1185">Reference proteome</keyword>
<dbReference type="GeneID" id="59346956"/>
<dbReference type="OrthoDB" id="337486at2759"/>
<comment type="caution">
    <text evidence="2">The sequence shown here is derived from an EMBL/GenBank/DDBJ whole genome shotgun (WGS) entry which is preliminary data.</text>
</comment>
<feature type="region of interest" description="Disordered" evidence="1">
    <location>
        <begin position="25"/>
        <end position="117"/>
    </location>
</feature>
<dbReference type="PANTHER" id="PTHR14303">
    <property type="entry name" value="DNA POLYMERASE DELTA SUBUNIT 4"/>
    <property type="match status" value="1"/>
</dbReference>
<organism evidence="2 3">
    <name type="scientific">Mycena indigotica</name>
    <dbReference type="NCBI Taxonomy" id="2126181"/>
    <lineage>
        <taxon>Eukaryota</taxon>
        <taxon>Fungi</taxon>
        <taxon>Dikarya</taxon>
        <taxon>Basidiomycota</taxon>
        <taxon>Agaricomycotina</taxon>
        <taxon>Agaricomycetes</taxon>
        <taxon>Agaricomycetidae</taxon>
        <taxon>Agaricales</taxon>
        <taxon>Marasmiineae</taxon>
        <taxon>Mycenaceae</taxon>
        <taxon>Mycena</taxon>
    </lineage>
</organism>
<dbReference type="PANTHER" id="PTHR14303:SF0">
    <property type="entry name" value="DNA POLYMERASE DELTA SUBUNIT 4"/>
    <property type="match status" value="1"/>
</dbReference>
<feature type="compositionally biased region" description="Acidic residues" evidence="1">
    <location>
        <begin position="103"/>
        <end position="114"/>
    </location>
</feature>
<dbReference type="EMBL" id="JACAZF010000006">
    <property type="protein sequence ID" value="KAF7302084.1"/>
    <property type="molecule type" value="Genomic_DNA"/>
</dbReference>
<dbReference type="GO" id="GO:0000731">
    <property type="term" value="P:DNA synthesis involved in DNA repair"/>
    <property type="evidence" value="ECO:0007669"/>
    <property type="project" value="InterPro"/>
</dbReference>
<evidence type="ECO:0000313" key="3">
    <source>
        <dbReference type="Proteomes" id="UP000636479"/>
    </source>
</evidence>
<gene>
    <name evidence="2" type="ORF">MIND_00775100</name>
</gene>
<dbReference type="InterPro" id="IPR007218">
    <property type="entry name" value="DNA_pol_delta_4"/>
</dbReference>
<dbReference type="Pfam" id="PF04081">
    <property type="entry name" value="DNA_pol_delta_4"/>
    <property type="match status" value="2"/>
</dbReference>
<dbReference type="Proteomes" id="UP000636479">
    <property type="component" value="Unassembled WGS sequence"/>
</dbReference>
<feature type="compositionally biased region" description="Polar residues" evidence="1">
    <location>
        <begin position="25"/>
        <end position="36"/>
    </location>
</feature>
<feature type="compositionally biased region" description="Low complexity" evidence="1">
    <location>
        <begin position="225"/>
        <end position="240"/>
    </location>
</feature>
<proteinExistence type="predicted"/>